<dbReference type="PANTHER" id="PTHR23513:SF18">
    <property type="entry name" value="INTEGRAL MEMBRANE PROTEIN"/>
    <property type="match status" value="1"/>
</dbReference>
<dbReference type="Proteomes" id="UP001611263">
    <property type="component" value="Unassembled WGS sequence"/>
</dbReference>
<proteinExistence type="predicted"/>
<comment type="subcellular location">
    <subcellularLocation>
        <location evidence="1">Cell membrane</location>
        <topology evidence="1">Multi-pass membrane protein</topology>
    </subcellularLocation>
</comment>
<gene>
    <name evidence="8" type="ORF">ACH4WX_18920</name>
</gene>
<evidence type="ECO:0000256" key="4">
    <source>
        <dbReference type="ARBA" id="ARBA00022989"/>
    </source>
</evidence>
<feature type="compositionally biased region" description="Basic and acidic residues" evidence="6">
    <location>
        <begin position="1"/>
        <end position="13"/>
    </location>
</feature>
<feature type="transmembrane region" description="Helical" evidence="7">
    <location>
        <begin position="345"/>
        <end position="369"/>
    </location>
</feature>
<feature type="transmembrane region" description="Helical" evidence="7">
    <location>
        <begin position="279"/>
        <end position="296"/>
    </location>
</feature>
<evidence type="ECO:0000256" key="7">
    <source>
        <dbReference type="SAM" id="Phobius"/>
    </source>
</evidence>
<dbReference type="SUPFAM" id="SSF103473">
    <property type="entry name" value="MFS general substrate transporter"/>
    <property type="match status" value="1"/>
</dbReference>
<dbReference type="EMBL" id="JBIRUQ010000004">
    <property type="protein sequence ID" value="MFI1462793.1"/>
    <property type="molecule type" value="Genomic_DNA"/>
</dbReference>
<dbReference type="InterPro" id="IPR011701">
    <property type="entry name" value="MFS"/>
</dbReference>
<sequence>MGRGRYRAEKGRGAGDTPGGDRLPQGSTVDPASGSRYESRKQSPGEPQEPAPEHSGTGEPTKVYRSGDFDTEEDPDGRRLPRKLTVTRVAAMRGRELTGKGIATFRRAAEADGADKSGLTALTYATMANFALDAAIAVALANTLFFASATAESKSKVALYLLITIAPFALIAPLIGPALDRLQTGRRLALAASFAARAVVAVVLIFSFDSWVLYPLALCMMVLSKSFAVLKSAVTPRVLPPDIDLVRTNSRLTVFGLVGGTLGAGGIAGATAALTGSTGALILATGIAVGGAYLSWKIPRWVEITEGEVPATLSYHGDDPQTEVLEPGRESAVPPRKRRQPLGRAVVTGLWGNGSIRVLTGFLTFYIAFVAKATEHRPVQQAAMLGLVGAAAAVGNFAGNATGARLRLGRPSLIVVNCTLACTAVAAVALILDNLLGAALAALIAAGASALAKVSLDASIQDDLPPESIASGFGRSETVLQLSWVVGGAGGVLLPTDYWKGFAVVSAVLAAGLVQTVLSSRGHSLLPGFGGRRPLHAEQEIPHHDHPRGETAR</sequence>
<evidence type="ECO:0000256" key="3">
    <source>
        <dbReference type="ARBA" id="ARBA00022692"/>
    </source>
</evidence>
<feature type="transmembrane region" description="Helical" evidence="7">
    <location>
        <begin position="157"/>
        <end position="176"/>
    </location>
</feature>
<evidence type="ECO:0000256" key="2">
    <source>
        <dbReference type="ARBA" id="ARBA00022475"/>
    </source>
</evidence>
<name>A0ABW7TSX6_9NOCA</name>
<comment type="caution">
    <text evidence="8">The sequence shown here is derived from an EMBL/GenBank/DDBJ whole genome shotgun (WGS) entry which is preliminary data.</text>
</comment>
<dbReference type="PANTHER" id="PTHR23513">
    <property type="entry name" value="INTEGRAL MEMBRANE EFFLUX PROTEIN-RELATED"/>
    <property type="match status" value="1"/>
</dbReference>
<dbReference type="GeneID" id="93503465"/>
<evidence type="ECO:0000313" key="8">
    <source>
        <dbReference type="EMBL" id="MFI1462793.1"/>
    </source>
</evidence>
<keyword evidence="2" id="KW-1003">Cell membrane</keyword>
<protein>
    <submittedName>
        <fullName evidence="8">MFS transporter</fullName>
    </submittedName>
</protein>
<keyword evidence="3 7" id="KW-0812">Transmembrane</keyword>
<evidence type="ECO:0000256" key="1">
    <source>
        <dbReference type="ARBA" id="ARBA00004651"/>
    </source>
</evidence>
<reference evidence="8 9" key="1">
    <citation type="submission" date="2024-10" db="EMBL/GenBank/DDBJ databases">
        <title>The Natural Products Discovery Center: Release of the First 8490 Sequenced Strains for Exploring Actinobacteria Biosynthetic Diversity.</title>
        <authorList>
            <person name="Kalkreuter E."/>
            <person name="Kautsar S.A."/>
            <person name="Yang D."/>
            <person name="Bader C.D."/>
            <person name="Teijaro C.N."/>
            <person name="Fluegel L."/>
            <person name="Davis C.M."/>
            <person name="Simpson J.R."/>
            <person name="Lauterbach L."/>
            <person name="Steele A.D."/>
            <person name="Gui C."/>
            <person name="Meng S."/>
            <person name="Li G."/>
            <person name="Viehrig K."/>
            <person name="Ye F."/>
            <person name="Su P."/>
            <person name="Kiefer A.F."/>
            <person name="Nichols A."/>
            <person name="Cepeda A.J."/>
            <person name="Yan W."/>
            <person name="Fan B."/>
            <person name="Jiang Y."/>
            <person name="Adhikari A."/>
            <person name="Zheng C.-J."/>
            <person name="Schuster L."/>
            <person name="Cowan T.M."/>
            <person name="Smanski M.J."/>
            <person name="Chevrette M.G."/>
            <person name="De Carvalho L.P.S."/>
            <person name="Shen B."/>
        </authorList>
    </citation>
    <scope>NUCLEOTIDE SEQUENCE [LARGE SCALE GENOMIC DNA]</scope>
    <source>
        <strain evidence="8 9">NPDC020568</strain>
    </source>
</reference>
<evidence type="ECO:0000256" key="5">
    <source>
        <dbReference type="ARBA" id="ARBA00023136"/>
    </source>
</evidence>
<accession>A0ABW7TSX6</accession>
<feature type="transmembrane region" description="Helical" evidence="7">
    <location>
        <begin position="251"/>
        <end position="273"/>
    </location>
</feature>
<keyword evidence="4 7" id="KW-1133">Transmembrane helix</keyword>
<feature type="region of interest" description="Disordered" evidence="6">
    <location>
        <begin position="1"/>
        <end position="80"/>
    </location>
</feature>
<keyword evidence="9" id="KW-1185">Reference proteome</keyword>
<feature type="transmembrane region" description="Helical" evidence="7">
    <location>
        <begin position="413"/>
        <end position="432"/>
    </location>
</feature>
<keyword evidence="5 7" id="KW-0472">Membrane</keyword>
<feature type="transmembrane region" description="Helical" evidence="7">
    <location>
        <begin position="381"/>
        <end position="401"/>
    </location>
</feature>
<evidence type="ECO:0000256" key="6">
    <source>
        <dbReference type="SAM" id="MobiDB-lite"/>
    </source>
</evidence>
<dbReference type="Gene3D" id="1.20.1250.20">
    <property type="entry name" value="MFS general substrate transporter like domains"/>
    <property type="match status" value="1"/>
</dbReference>
<dbReference type="RefSeq" id="WP_373280839.1">
    <property type="nucleotide sequence ID" value="NZ_JBIRUQ010000004.1"/>
</dbReference>
<feature type="transmembrane region" description="Helical" evidence="7">
    <location>
        <begin position="188"/>
        <end position="206"/>
    </location>
</feature>
<feature type="region of interest" description="Disordered" evidence="6">
    <location>
        <begin position="313"/>
        <end position="337"/>
    </location>
</feature>
<organism evidence="8 9">
    <name type="scientific">Nocardia carnea</name>
    <dbReference type="NCBI Taxonomy" id="37328"/>
    <lineage>
        <taxon>Bacteria</taxon>
        <taxon>Bacillati</taxon>
        <taxon>Actinomycetota</taxon>
        <taxon>Actinomycetes</taxon>
        <taxon>Mycobacteriales</taxon>
        <taxon>Nocardiaceae</taxon>
        <taxon>Nocardia</taxon>
    </lineage>
</organism>
<evidence type="ECO:0000313" key="9">
    <source>
        <dbReference type="Proteomes" id="UP001611263"/>
    </source>
</evidence>
<dbReference type="InterPro" id="IPR036259">
    <property type="entry name" value="MFS_trans_sf"/>
</dbReference>
<dbReference type="Pfam" id="PF07690">
    <property type="entry name" value="MFS_1"/>
    <property type="match status" value="1"/>
</dbReference>